<dbReference type="EMBL" id="FMYG01000003">
    <property type="protein sequence ID" value="SDC03754.1"/>
    <property type="molecule type" value="Genomic_DNA"/>
</dbReference>
<reference evidence="1 2" key="1">
    <citation type="submission" date="2016-09" db="EMBL/GenBank/DDBJ databases">
        <authorList>
            <person name="Capua I."/>
            <person name="De Benedictis P."/>
            <person name="Joannis T."/>
            <person name="Lombin L.H."/>
            <person name="Cattoli G."/>
        </authorList>
    </citation>
    <scope>NUCLEOTIDE SEQUENCE [LARGE SCALE GENOMIC DNA]</scope>
    <source>
        <strain evidence="1 2">NIO-1002</strain>
    </source>
</reference>
<proteinExistence type="predicted"/>
<evidence type="ECO:0000313" key="2">
    <source>
        <dbReference type="Proteomes" id="UP000183203"/>
    </source>
</evidence>
<accession>A0A1G6IB71</accession>
<gene>
    <name evidence="1" type="ORF">SAMN05216418_1457</name>
</gene>
<organism evidence="1 2">
    <name type="scientific">Microbacterium enclense</name>
    <dbReference type="NCBI Taxonomy" id="993073"/>
    <lineage>
        <taxon>Bacteria</taxon>
        <taxon>Bacillati</taxon>
        <taxon>Actinomycetota</taxon>
        <taxon>Actinomycetes</taxon>
        <taxon>Micrococcales</taxon>
        <taxon>Microbacteriaceae</taxon>
        <taxon>Microbacterium</taxon>
    </lineage>
</organism>
<evidence type="ECO:0000313" key="1">
    <source>
        <dbReference type="EMBL" id="SDC03754.1"/>
    </source>
</evidence>
<name>A0A1G6IB71_9MICO</name>
<sequence length="380" mass="41440">MTELDLGQKVAARRLLWRMGFSTRVDVVLRAAEHAHPGQGKGSPEAYTDLDVLGVAVTPSGHVQTAIVDCKTGKASVISRMFWVRGVKEFFDADAAYMVRDRAISPDANQLAARLGISAFTERDVEGLERLLPTVLPVDTAPLSGLFLEQTVARSMGRFAAMDRRLGPILDYRQFGYWVQPEHRSLVVMPDTLLALKDVLQSGNPNHVGLIIDCAWLYTLSLARAIANLRATHISDLSYGLSEYLLGGATQLKQQKDMADLLRDLQAAGEVPAKATISVDPRFFGPLLELVTRLMRRGTLLTDALRILEFQSASAMLGERQPASEAFRGVFDKTAAKLAADVADFLVTAADLNPKFAAVIREVLTYSSVPEASPQDGKSS</sequence>
<dbReference type="RefSeq" id="WP_058231703.1">
    <property type="nucleotide sequence ID" value="NZ_FMYG01000003.1"/>
</dbReference>
<dbReference type="AlphaFoldDB" id="A0A1G6IB71"/>
<dbReference type="Proteomes" id="UP000183203">
    <property type="component" value="Unassembled WGS sequence"/>
</dbReference>
<dbReference type="OrthoDB" id="5138733at2"/>
<protein>
    <submittedName>
        <fullName evidence="1">Uncharacterized protein</fullName>
    </submittedName>
</protein>